<feature type="domain" description="C3H1-type" evidence="7">
    <location>
        <begin position="236"/>
        <end position="259"/>
    </location>
</feature>
<feature type="region of interest" description="Disordered" evidence="6">
    <location>
        <begin position="1"/>
        <end position="34"/>
    </location>
</feature>
<feature type="compositionally biased region" description="Gly residues" evidence="6">
    <location>
        <begin position="25"/>
        <end position="34"/>
    </location>
</feature>
<proteinExistence type="predicted"/>
<dbReference type="Pfam" id="PF00642">
    <property type="entry name" value="zf-CCCH"/>
    <property type="match status" value="1"/>
</dbReference>
<protein>
    <recommendedName>
        <fullName evidence="7">C3H1-type domain-containing protein</fullName>
    </recommendedName>
</protein>
<dbReference type="Gene3D" id="4.10.1000.10">
    <property type="entry name" value="Zinc finger, CCCH-type"/>
    <property type="match status" value="2"/>
</dbReference>
<keyword evidence="1 5" id="KW-0479">Metal-binding</keyword>
<organism evidence="8 9">
    <name type="scientific">Camellia sinensis var. sinensis</name>
    <name type="common">China tea</name>
    <dbReference type="NCBI Taxonomy" id="542762"/>
    <lineage>
        <taxon>Eukaryota</taxon>
        <taxon>Viridiplantae</taxon>
        <taxon>Streptophyta</taxon>
        <taxon>Embryophyta</taxon>
        <taxon>Tracheophyta</taxon>
        <taxon>Spermatophyta</taxon>
        <taxon>Magnoliopsida</taxon>
        <taxon>eudicotyledons</taxon>
        <taxon>Gunneridae</taxon>
        <taxon>Pentapetalae</taxon>
        <taxon>asterids</taxon>
        <taxon>Ericales</taxon>
        <taxon>Theaceae</taxon>
        <taxon>Camellia</taxon>
    </lineage>
</organism>
<evidence type="ECO:0000256" key="4">
    <source>
        <dbReference type="ARBA" id="ARBA00022833"/>
    </source>
</evidence>
<evidence type="ECO:0000259" key="7">
    <source>
        <dbReference type="PROSITE" id="PS50103"/>
    </source>
</evidence>
<dbReference type="SMART" id="SM00356">
    <property type="entry name" value="ZnF_C3H1"/>
    <property type="match status" value="2"/>
</dbReference>
<evidence type="ECO:0000256" key="2">
    <source>
        <dbReference type="ARBA" id="ARBA00022737"/>
    </source>
</evidence>
<feature type="region of interest" description="Disordered" evidence="6">
    <location>
        <begin position="215"/>
        <end position="235"/>
    </location>
</feature>
<comment type="caution">
    <text evidence="8">The sequence shown here is derived from an EMBL/GenBank/DDBJ whole genome shotgun (WGS) entry which is preliminary data.</text>
</comment>
<gene>
    <name evidence="8" type="ORF">TEA_015028</name>
</gene>
<evidence type="ECO:0000313" key="8">
    <source>
        <dbReference type="EMBL" id="THG04968.1"/>
    </source>
</evidence>
<evidence type="ECO:0000256" key="6">
    <source>
        <dbReference type="SAM" id="MobiDB-lite"/>
    </source>
</evidence>
<evidence type="ECO:0000256" key="1">
    <source>
        <dbReference type="ARBA" id="ARBA00022723"/>
    </source>
</evidence>
<dbReference type="AlphaFoldDB" id="A0A4S4DPG9"/>
<dbReference type="InterPro" id="IPR045877">
    <property type="entry name" value="ZFP36-like"/>
</dbReference>
<dbReference type="PANTHER" id="PTHR12547">
    <property type="entry name" value="CCCH ZINC FINGER/TIS11-RELATED"/>
    <property type="match status" value="1"/>
</dbReference>
<keyword evidence="2" id="KW-0677">Repeat</keyword>
<evidence type="ECO:0000313" key="9">
    <source>
        <dbReference type="Proteomes" id="UP000306102"/>
    </source>
</evidence>
<dbReference type="GO" id="GO:0008270">
    <property type="term" value="F:zinc ion binding"/>
    <property type="evidence" value="ECO:0007669"/>
    <property type="project" value="UniProtKB-KW"/>
</dbReference>
<dbReference type="GO" id="GO:0003729">
    <property type="term" value="F:mRNA binding"/>
    <property type="evidence" value="ECO:0007669"/>
    <property type="project" value="InterPro"/>
</dbReference>
<accession>A0A4S4DPG9</accession>
<evidence type="ECO:0000256" key="5">
    <source>
        <dbReference type="PROSITE-ProRule" id="PRU00723"/>
    </source>
</evidence>
<keyword evidence="3 5" id="KW-0863">Zinc-finger</keyword>
<dbReference type="InterPro" id="IPR000571">
    <property type="entry name" value="Znf_CCCH"/>
</dbReference>
<dbReference type="PROSITE" id="PS50103">
    <property type="entry name" value="ZF_C3H1"/>
    <property type="match status" value="2"/>
</dbReference>
<name>A0A4S4DPG9_CAMSN</name>
<feature type="zinc finger region" description="C3H1-type" evidence="5">
    <location>
        <begin position="236"/>
        <end position="259"/>
    </location>
</feature>
<keyword evidence="9" id="KW-1185">Reference proteome</keyword>
<dbReference type="InterPro" id="IPR036855">
    <property type="entry name" value="Znf_CCCH_sf"/>
</dbReference>
<dbReference type="STRING" id="542762.A0A4S4DPG9"/>
<feature type="domain" description="C3H1-type" evidence="7">
    <location>
        <begin position="295"/>
        <end position="323"/>
    </location>
</feature>
<dbReference type="PANTHER" id="PTHR12547:SF18">
    <property type="entry name" value="PROTEIN TIS11"/>
    <property type="match status" value="1"/>
</dbReference>
<reference evidence="8 9" key="1">
    <citation type="journal article" date="2018" name="Proc. Natl. Acad. Sci. U.S.A.">
        <title>Draft genome sequence of Camellia sinensis var. sinensis provides insights into the evolution of the tea genome and tea quality.</title>
        <authorList>
            <person name="Wei C."/>
            <person name="Yang H."/>
            <person name="Wang S."/>
            <person name="Zhao J."/>
            <person name="Liu C."/>
            <person name="Gao L."/>
            <person name="Xia E."/>
            <person name="Lu Y."/>
            <person name="Tai Y."/>
            <person name="She G."/>
            <person name="Sun J."/>
            <person name="Cao H."/>
            <person name="Tong W."/>
            <person name="Gao Q."/>
            <person name="Li Y."/>
            <person name="Deng W."/>
            <person name="Jiang X."/>
            <person name="Wang W."/>
            <person name="Chen Q."/>
            <person name="Zhang S."/>
            <person name="Li H."/>
            <person name="Wu J."/>
            <person name="Wang P."/>
            <person name="Li P."/>
            <person name="Shi C."/>
            <person name="Zheng F."/>
            <person name="Jian J."/>
            <person name="Huang B."/>
            <person name="Shan D."/>
            <person name="Shi M."/>
            <person name="Fang C."/>
            <person name="Yue Y."/>
            <person name="Li F."/>
            <person name="Li D."/>
            <person name="Wei S."/>
            <person name="Han B."/>
            <person name="Jiang C."/>
            <person name="Yin Y."/>
            <person name="Xia T."/>
            <person name="Zhang Z."/>
            <person name="Bennetzen J.L."/>
            <person name="Zhao S."/>
            <person name="Wan X."/>
        </authorList>
    </citation>
    <scope>NUCLEOTIDE SEQUENCE [LARGE SCALE GENOMIC DNA]</scope>
    <source>
        <strain evidence="9">cv. Shuchazao</strain>
        <tissue evidence="8">Leaf</tissue>
    </source>
</reference>
<keyword evidence="4 5" id="KW-0862">Zinc</keyword>
<evidence type="ECO:0000256" key="3">
    <source>
        <dbReference type="ARBA" id="ARBA00022771"/>
    </source>
</evidence>
<sequence length="418" mass="44694">MKSSSSSYSRQLSTEKQGERSAVGGTEGGIGGGIGSGDGVRKSFDFVITEGRVHGGGLMSLLGIFMEAPHGNNTSSRLSQLKVLDGNVSPINAQRDNNHQFLIGGGRFHHPSKSPSSAIDKNNLENLDSTLIRYLRSRSPASATTGDAFKTPAIDSPKYYNSGGSSGFGSRGSSSVSPLSALENLEPSVFKTPVKVEEDVLVMDGILVRSGAGGRLRSLTSSDSGGSSSSSGSNSFFKTEICRSWEDFSHCRYGSKCQYWLFLSVDDTTKLKFLLLQFAHGKEEVRPSRFPIKNKSEAQMCKSYSSSGSCSYGAKCRFVHHQVVAAASPTEPAVTDVALAKTQTISPVKPENSSGSLSVTVTNTDWSPEDDGIEVTLPCSSSPEKIPSREAVDAYINNVLYGPSRRKRLPVFAEICPE</sequence>
<dbReference type="SUPFAM" id="SSF90229">
    <property type="entry name" value="CCCH zinc finger"/>
    <property type="match status" value="2"/>
</dbReference>
<feature type="zinc finger region" description="C3H1-type" evidence="5">
    <location>
        <begin position="295"/>
        <end position="323"/>
    </location>
</feature>
<dbReference type="EMBL" id="SDRB02010687">
    <property type="protein sequence ID" value="THG04968.1"/>
    <property type="molecule type" value="Genomic_DNA"/>
</dbReference>
<dbReference type="Proteomes" id="UP000306102">
    <property type="component" value="Unassembled WGS sequence"/>
</dbReference>